<accession>A0ABR4PDN6</accession>
<organism evidence="1 2">
    <name type="scientific">Phlyctema vagabunda</name>
    <dbReference type="NCBI Taxonomy" id="108571"/>
    <lineage>
        <taxon>Eukaryota</taxon>
        <taxon>Fungi</taxon>
        <taxon>Dikarya</taxon>
        <taxon>Ascomycota</taxon>
        <taxon>Pezizomycotina</taxon>
        <taxon>Leotiomycetes</taxon>
        <taxon>Helotiales</taxon>
        <taxon>Dermateaceae</taxon>
        <taxon>Phlyctema</taxon>
    </lineage>
</organism>
<comment type="caution">
    <text evidence="1">The sequence shown here is derived from an EMBL/GenBank/DDBJ whole genome shotgun (WGS) entry which is preliminary data.</text>
</comment>
<dbReference type="Proteomes" id="UP001629113">
    <property type="component" value="Unassembled WGS sequence"/>
</dbReference>
<sequence length="279" mass="28673">MAASPKHAPIVGATQSSQANATRSCSLEARSAAPSGGGCGVYCQCIPGDVDITPSKVTSITTISGHVGTVVYEALTLAEYSGLKASTTVTITDLVATSTDSNTDMETFVAVVVSRGGLQFGAAVAIAAIQPPSTLPDGGEEDNEGSERGLRRLRNCDGDSFARCQADIYHSCACLWLGTNGKDVDIENGDPDPITPDQLSSLVAAVFTTAWGAMSSSVPGLLDDHAVVSCPYASYTPTTSLNTGAASVTFLPVTNCYCNCGPAITPQYWGTISDHSTTS</sequence>
<protein>
    <submittedName>
        <fullName evidence="1">Uncharacterized protein</fullName>
    </submittedName>
</protein>
<gene>
    <name evidence="1" type="ORF">PVAG01_07830</name>
</gene>
<name>A0ABR4PDN6_9HELO</name>
<evidence type="ECO:0000313" key="2">
    <source>
        <dbReference type="Proteomes" id="UP001629113"/>
    </source>
</evidence>
<proteinExistence type="predicted"/>
<evidence type="ECO:0000313" key="1">
    <source>
        <dbReference type="EMBL" id="KAL3421385.1"/>
    </source>
</evidence>
<dbReference type="EMBL" id="JBFCZG010000006">
    <property type="protein sequence ID" value="KAL3421385.1"/>
    <property type="molecule type" value="Genomic_DNA"/>
</dbReference>
<reference evidence="1 2" key="1">
    <citation type="submission" date="2024-06" db="EMBL/GenBank/DDBJ databases">
        <title>Complete genome of Phlyctema vagabunda strain 19-DSS-EL-015.</title>
        <authorList>
            <person name="Fiorenzani C."/>
        </authorList>
    </citation>
    <scope>NUCLEOTIDE SEQUENCE [LARGE SCALE GENOMIC DNA]</scope>
    <source>
        <strain evidence="1 2">19-DSS-EL-015</strain>
    </source>
</reference>
<keyword evidence="2" id="KW-1185">Reference proteome</keyword>